<evidence type="ECO:0000256" key="2">
    <source>
        <dbReference type="ARBA" id="ARBA00023002"/>
    </source>
</evidence>
<feature type="domain" description="D-isomer specific 2-hydroxyacid dehydrogenase catalytic" evidence="4">
    <location>
        <begin position="5"/>
        <end position="320"/>
    </location>
</feature>
<dbReference type="Proteomes" id="UP000656813">
    <property type="component" value="Unassembled WGS sequence"/>
</dbReference>
<dbReference type="InterPro" id="IPR029753">
    <property type="entry name" value="D-isomer_DH_CS"/>
</dbReference>
<dbReference type="RefSeq" id="WP_188497436.1">
    <property type="nucleotide sequence ID" value="NZ_BMFV01000015.1"/>
</dbReference>
<name>A0A8J2ZWE4_9BACL</name>
<feature type="domain" description="D-isomer specific 2-hydroxyacid dehydrogenase NAD-binding" evidence="5">
    <location>
        <begin position="111"/>
        <end position="288"/>
    </location>
</feature>
<comment type="caution">
    <text evidence="6">The sequence shown here is derived from an EMBL/GenBank/DDBJ whole genome shotgun (WGS) entry which is preliminary data.</text>
</comment>
<reference evidence="6" key="2">
    <citation type="submission" date="2020-09" db="EMBL/GenBank/DDBJ databases">
        <authorList>
            <person name="Sun Q."/>
            <person name="Zhou Y."/>
        </authorList>
    </citation>
    <scope>NUCLEOTIDE SEQUENCE</scope>
    <source>
        <strain evidence="6">CGMCC 1.12777</strain>
    </source>
</reference>
<evidence type="ECO:0000313" key="6">
    <source>
        <dbReference type="EMBL" id="GGH82437.1"/>
    </source>
</evidence>
<dbReference type="InterPro" id="IPR006139">
    <property type="entry name" value="D-isomer_2_OHA_DH_cat_dom"/>
</dbReference>
<dbReference type="CDD" id="cd05301">
    <property type="entry name" value="GDH"/>
    <property type="match status" value="1"/>
</dbReference>
<dbReference type="GO" id="GO:0051287">
    <property type="term" value="F:NAD binding"/>
    <property type="evidence" value="ECO:0007669"/>
    <property type="project" value="InterPro"/>
</dbReference>
<proteinExistence type="inferred from homology"/>
<dbReference type="PROSITE" id="PS00065">
    <property type="entry name" value="D_2_HYDROXYACID_DH_1"/>
    <property type="match status" value="1"/>
</dbReference>
<dbReference type="AlphaFoldDB" id="A0A8J2ZWE4"/>
<dbReference type="GO" id="GO:0030267">
    <property type="term" value="F:glyoxylate reductase (NADPH) activity"/>
    <property type="evidence" value="ECO:0007669"/>
    <property type="project" value="TreeGrafter"/>
</dbReference>
<reference evidence="6" key="1">
    <citation type="journal article" date="2014" name="Int. J. Syst. Evol. Microbiol.">
        <title>Complete genome sequence of Corynebacterium casei LMG S-19264T (=DSM 44701T), isolated from a smear-ripened cheese.</title>
        <authorList>
            <consortium name="US DOE Joint Genome Institute (JGI-PGF)"/>
            <person name="Walter F."/>
            <person name="Albersmeier A."/>
            <person name="Kalinowski J."/>
            <person name="Ruckert C."/>
        </authorList>
    </citation>
    <scope>NUCLEOTIDE SEQUENCE</scope>
    <source>
        <strain evidence="6">CGMCC 1.12777</strain>
    </source>
</reference>
<dbReference type="Gene3D" id="3.40.50.720">
    <property type="entry name" value="NAD(P)-binding Rossmann-like Domain"/>
    <property type="match status" value="2"/>
</dbReference>
<dbReference type="PANTHER" id="PTHR10996:SF283">
    <property type="entry name" value="GLYOXYLATE_HYDROXYPYRUVATE REDUCTASE B"/>
    <property type="match status" value="1"/>
</dbReference>
<gene>
    <name evidence="6" type="ORF">GCM10007096_21820</name>
</gene>
<evidence type="ECO:0000259" key="5">
    <source>
        <dbReference type="Pfam" id="PF02826"/>
    </source>
</evidence>
<dbReference type="Pfam" id="PF00389">
    <property type="entry name" value="2-Hacid_dh"/>
    <property type="match status" value="1"/>
</dbReference>
<dbReference type="PROSITE" id="PS00671">
    <property type="entry name" value="D_2_HYDROXYACID_DH_3"/>
    <property type="match status" value="1"/>
</dbReference>
<keyword evidence="7" id="KW-1185">Reference proteome</keyword>
<dbReference type="InterPro" id="IPR050223">
    <property type="entry name" value="D-isomer_2-hydroxyacid_DH"/>
</dbReference>
<evidence type="ECO:0000259" key="4">
    <source>
        <dbReference type="Pfam" id="PF00389"/>
    </source>
</evidence>
<evidence type="ECO:0000313" key="7">
    <source>
        <dbReference type="Proteomes" id="UP000656813"/>
    </source>
</evidence>
<keyword evidence="2 3" id="KW-0560">Oxidoreductase</keyword>
<dbReference type="InterPro" id="IPR036291">
    <property type="entry name" value="NAD(P)-bd_dom_sf"/>
</dbReference>
<dbReference type="GO" id="GO:0016618">
    <property type="term" value="F:hydroxypyruvate reductase [NAD(P)H] activity"/>
    <property type="evidence" value="ECO:0007669"/>
    <property type="project" value="TreeGrafter"/>
</dbReference>
<dbReference type="PANTHER" id="PTHR10996">
    <property type="entry name" value="2-HYDROXYACID DEHYDROGENASE-RELATED"/>
    <property type="match status" value="1"/>
</dbReference>
<evidence type="ECO:0000256" key="1">
    <source>
        <dbReference type="ARBA" id="ARBA00005854"/>
    </source>
</evidence>
<dbReference type="FunFam" id="3.40.50.720:FF:000462">
    <property type="entry name" value="Glyoxylate reductase (NADP+)"/>
    <property type="match status" value="1"/>
</dbReference>
<comment type="similarity">
    <text evidence="1 3">Belongs to the D-isomer specific 2-hydroxyacid dehydrogenase family.</text>
</comment>
<dbReference type="InterPro" id="IPR006140">
    <property type="entry name" value="D-isomer_DH_NAD-bd"/>
</dbReference>
<dbReference type="Pfam" id="PF02826">
    <property type="entry name" value="2-Hacid_dh_C"/>
    <property type="match status" value="1"/>
</dbReference>
<organism evidence="6 7">
    <name type="scientific">Pullulanibacillus pueri</name>
    <dbReference type="NCBI Taxonomy" id="1437324"/>
    <lineage>
        <taxon>Bacteria</taxon>
        <taxon>Bacillati</taxon>
        <taxon>Bacillota</taxon>
        <taxon>Bacilli</taxon>
        <taxon>Bacillales</taxon>
        <taxon>Sporolactobacillaceae</taxon>
        <taxon>Pullulanibacillus</taxon>
    </lineage>
</organism>
<protein>
    <submittedName>
        <fullName evidence="6">D-glycerate dehydrogenase</fullName>
    </submittedName>
</protein>
<evidence type="ECO:0000256" key="3">
    <source>
        <dbReference type="RuleBase" id="RU003719"/>
    </source>
</evidence>
<dbReference type="GO" id="GO:0005829">
    <property type="term" value="C:cytosol"/>
    <property type="evidence" value="ECO:0007669"/>
    <property type="project" value="TreeGrafter"/>
</dbReference>
<dbReference type="SUPFAM" id="SSF52283">
    <property type="entry name" value="Formate/glycerate dehydrogenase catalytic domain-like"/>
    <property type="match status" value="1"/>
</dbReference>
<dbReference type="InterPro" id="IPR029752">
    <property type="entry name" value="D-isomer_DH_CS1"/>
</dbReference>
<accession>A0A8J2ZWE4</accession>
<dbReference type="SUPFAM" id="SSF51735">
    <property type="entry name" value="NAD(P)-binding Rossmann-fold domains"/>
    <property type="match status" value="1"/>
</dbReference>
<dbReference type="EMBL" id="BMFV01000015">
    <property type="protein sequence ID" value="GGH82437.1"/>
    <property type="molecule type" value="Genomic_DNA"/>
</dbReference>
<sequence length="330" mass="36922">MKPKIFVTRKLPEETMKLLKEHCDVKIWEQEDLPVPREVLIEEIQEIDGLYCLLTEAIDKEVIDRAKKLKVISNMAVGYNNIDIESATKQGIAVTNTPGVLTETTADLTFSLLMSVARRIVDADCFLRNGNWKTWSPMLLTGQDIHGATLGIIGLGRIGEALAKRAQGFNMKILYHNRTRKYAVEERLNIHYVELEALLRESDFVCILTPYTEETKNLIDEEELSLMKESAILINSSRGGIVNEEALYKALLDQKIWGAGLDVFEEEPVSLESPLLSLPNVVVTPHIGSASIQTRHLMAQLAAENLIGVLNGKSSNHIVNEADLKFNSNK</sequence>